<dbReference type="PANTHER" id="PTHR46461">
    <property type="entry name" value="KELCH DOMAIN-CONTAINING PROTEIN 3"/>
    <property type="match status" value="1"/>
</dbReference>
<name>A0A8R2JL14_ACYPI</name>
<dbReference type="Proteomes" id="UP000007819">
    <property type="component" value="Chromosome X"/>
</dbReference>
<dbReference type="Gene3D" id="2.120.10.80">
    <property type="entry name" value="Kelch-type beta propeller"/>
    <property type="match status" value="1"/>
</dbReference>
<dbReference type="GO" id="GO:0003682">
    <property type="term" value="F:chromatin binding"/>
    <property type="evidence" value="ECO:0007669"/>
    <property type="project" value="InterPro"/>
</dbReference>
<dbReference type="PANTHER" id="PTHR46461:SF1">
    <property type="entry name" value="KELCH DOMAIN-CONTAINING PROTEIN 3"/>
    <property type="match status" value="1"/>
</dbReference>
<reference evidence="1" key="2">
    <citation type="submission" date="2022-06" db="UniProtKB">
        <authorList>
            <consortium name="EnsemblMetazoa"/>
        </authorList>
    </citation>
    <scope>IDENTIFICATION</scope>
</reference>
<proteinExistence type="predicted"/>
<dbReference type="RefSeq" id="XP_029341232.1">
    <property type="nucleotide sequence ID" value="XM_029485372.1"/>
</dbReference>
<reference evidence="2" key="1">
    <citation type="submission" date="2010-06" db="EMBL/GenBank/DDBJ databases">
        <authorList>
            <person name="Jiang H."/>
            <person name="Abraham K."/>
            <person name="Ali S."/>
            <person name="Alsbrooks S.L."/>
            <person name="Anim B.N."/>
            <person name="Anosike U.S."/>
            <person name="Attaway T."/>
            <person name="Bandaranaike D.P."/>
            <person name="Battles P.K."/>
            <person name="Bell S.N."/>
            <person name="Bell A.V."/>
            <person name="Beltran B."/>
            <person name="Bickham C."/>
            <person name="Bustamante Y."/>
            <person name="Caleb T."/>
            <person name="Canada A."/>
            <person name="Cardenas V."/>
            <person name="Carter K."/>
            <person name="Chacko J."/>
            <person name="Chandrabose M.N."/>
            <person name="Chavez D."/>
            <person name="Chavez A."/>
            <person name="Chen L."/>
            <person name="Chu H.-S."/>
            <person name="Claassen K.J."/>
            <person name="Cockrell R."/>
            <person name="Collins M."/>
            <person name="Cooper J.A."/>
            <person name="Cree A."/>
            <person name="Curry S.M."/>
            <person name="Da Y."/>
            <person name="Dao M.D."/>
            <person name="Das B."/>
            <person name="Davila M.-L."/>
            <person name="Davy-Carroll L."/>
            <person name="Denson S."/>
            <person name="Dinh H."/>
            <person name="Ebong V.E."/>
            <person name="Edwards J.R."/>
            <person name="Egan A."/>
            <person name="El-Daye J."/>
            <person name="Escobedo L."/>
            <person name="Fernandez S."/>
            <person name="Fernando P.R."/>
            <person name="Flagg N."/>
            <person name="Forbes L.D."/>
            <person name="Fowler R.G."/>
            <person name="Fu Q."/>
            <person name="Gabisi R.A."/>
            <person name="Ganer J."/>
            <person name="Garbino Pronczuk A."/>
            <person name="Garcia R.M."/>
            <person name="Garner T."/>
            <person name="Garrett T.E."/>
            <person name="Gonzalez D.A."/>
            <person name="Hamid H."/>
            <person name="Hawkins E.S."/>
            <person name="Hirani K."/>
            <person name="Hogues M.E."/>
            <person name="Hollins B."/>
            <person name="Hsiao C.-H."/>
            <person name="Jabil R."/>
            <person name="James M.L."/>
            <person name="Jhangiani S.N."/>
            <person name="Johnson B."/>
            <person name="Johnson Q."/>
            <person name="Joshi V."/>
            <person name="Kalu J.B."/>
            <person name="Kam C."/>
            <person name="Kashfia A."/>
            <person name="Keebler J."/>
            <person name="Kisamo H."/>
            <person name="Kovar C.L."/>
            <person name="Lago L.A."/>
            <person name="Lai C.-Y."/>
            <person name="Laidlaw J."/>
            <person name="Lara F."/>
            <person name="Le T.-K."/>
            <person name="Lee S.L."/>
            <person name="Legall F.H."/>
            <person name="Lemon S.J."/>
            <person name="Lewis L.R."/>
            <person name="Li B."/>
            <person name="Liu Y."/>
            <person name="Liu Y.-S."/>
            <person name="Lopez J."/>
            <person name="Lozado R.J."/>
            <person name="Lu J."/>
            <person name="Madu R.C."/>
            <person name="Maheshwari M."/>
            <person name="Maheshwari R."/>
            <person name="Malloy K."/>
            <person name="Martinez E."/>
            <person name="Mathew T."/>
            <person name="Mercado I.C."/>
            <person name="Mercado C."/>
            <person name="Meyer B."/>
            <person name="Montgomery K."/>
            <person name="Morgan M.B."/>
            <person name="Munidasa M."/>
            <person name="Nazareth L.V."/>
            <person name="Nelson J."/>
            <person name="Ng B.M."/>
            <person name="Nguyen N.B."/>
            <person name="Nguyen P.Q."/>
            <person name="Nguyen T."/>
            <person name="Obregon M."/>
            <person name="Okwuonu G.O."/>
            <person name="Onwere C.G."/>
            <person name="Orozco G."/>
            <person name="Parra A."/>
            <person name="Patel S."/>
            <person name="Patil S."/>
            <person name="Perez A."/>
            <person name="Perez Y."/>
            <person name="Pham C."/>
            <person name="Primus E.L."/>
            <person name="Pu L.-L."/>
            <person name="Puazo M."/>
            <person name="Qin X."/>
            <person name="Quiroz J.B."/>
            <person name="Reese J."/>
            <person name="Richards S."/>
            <person name="Rives C.M."/>
            <person name="Robberts R."/>
            <person name="Ruiz S.J."/>
            <person name="Ruiz M.J."/>
            <person name="Santibanez J."/>
            <person name="Schneider B.W."/>
            <person name="Sisson I."/>
            <person name="Smith M."/>
            <person name="Sodergren E."/>
            <person name="Song X.-Z."/>
            <person name="Song B.B."/>
            <person name="Summersgill H."/>
            <person name="Thelus R."/>
            <person name="Thornton R.D."/>
            <person name="Trejos Z.Y."/>
            <person name="Usmani K."/>
            <person name="Vattathil S."/>
            <person name="Villasana D."/>
            <person name="Walker D.L."/>
            <person name="Wang S."/>
            <person name="Wang K."/>
            <person name="White C.S."/>
            <person name="Williams A.C."/>
            <person name="Williamson J."/>
            <person name="Wilson K."/>
            <person name="Woghiren I.O."/>
            <person name="Woodworth J.R."/>
            <person name="Worley K.C."/>
            <person name="Wright R.A."/>
            <person name="Wu W."/>
            <person name="Young L."/>
            <person name="Zhang L."/>
            <person name="Zhang J."/>
            <person name="Zhu Y."/>
            <person name="Muzny D.M."/>
            <person name="Weinstock G."/>
            <person name="Gibbs R.A."/>
        </authorList>
    </citation>
    <scope>NUCLEOTIDE SEQUENCE [LARGE SCALE GENOMIC DNA]</scope>
    <source>
        <strain evidence="2">LSR1</strain>
    </source>
</reference>
<dbReference type="AlphaFoldDB" id="A0A8R2JL14"/>
<keyword evidence="2" id="KW-1185">Reference proteome</keyword>
<evidence type="ECO:0000313" key="2">
    <source>
        <dbReference type="Proteomes" id="UP000007819"/>
    </source>
</evidence>
<dbReference type="KEGG" id="api:107883665"/>
<organism evidence="1 2">
    <name type="scientific">Acyrthosiphon pisum</name>
    <name type="common">Pea aphid</name>
    <dbReference type="NCBI Taxonomy" id="7029"/>
    <lineage>
        <taxon>Eukaryota</taxon>
        <taxon>Metazoa</taxon>
        <taxon>Ecdysozoa</taxon>
        <taxon>Arthropoda</taxon>
        <taxon>Hexapoda</taxon>
        <taxon>Insecta</taxon>
        <taxon>Pterygota</taxon>
        <taxon>Neoptera</taxon>
        <taxon>Paraneoptera</taxon>
        <taxon>Hemiptera</taxon>
        <taxon>Sternorrhyncha</taxon>
        <taxon>Aphidomorpha</taxon>
        <taxon>Aphidoidea</taxon>
        <taxon>Aphididae</taxon>
        <taxon>Macrosiphini</taxon>
        <taxon>Acyrthosiphon</taxon>
    </lineage>
</organism>
<dbReference type="SUPFAM" id="SSF117281">
    <property type="entry name" value="Kelch motif"/>
    <property type="match status" value="1"/>
</dbReference>
<dbReference type="GeneID" id="107883665"/>
<dbReference type="EnsemblMetazoa" id="XM_029485372.1">
    <property type="protein sequence ID" value="XP_029341232.1"/>
    <property type="gene ID" value="LOC107883665"/>
</dbReference>
<dbReference type="InterPro" id="IPR015915">
    <property type="entry name" value="Kelch-typ_b-propeller"/>
</dbReference>
<dbReference type="OrthoDB" id="10250130at2759"/>
<accession>A0A8R2JL14</accession>
<dbReference type="InterPro" id="IPR052637">
    <property type="entry name" value="KLHDC3-like"/>
</dbReference>
<evidence type="ECO:0000313" key="1">
    <source>
        <dbReference type="EnsemblMetazoa" id="XP_029341232.1"/>
    </source>
</evidence>
<dbReference type="Pfam" id="PF24681">
    <property type="entry name" value="Kelch_KLHDC2_KLHL20_DRC7"/>
    <property type="match status" value="1"/>
</dbReference>
<dbReference type="GO" id="GO:0005737">
    <property type="term" value="C:cytoplasm"/>
    <property type="evidence" value="ECO:0007669"/>
    <property type="project" value="TreeGrafter"/>
</dbReference>
<sequence length="182" mass="20526">MYWTVHKSDGPSLVNNAAVTIGTRIFTFGGHCNGGNYTGLKPIDIHILDTEKLKWWKLELNNQESSCVPFQRYGHTAINLGSNVYLWGGFNGIVACNTLYCFNTETLKWTTPSVYGHKPGPRDGHSACIIQNCMFIYGGFQESSGLLASNLYMLNLHSMEWSIVKTKVIFDFKIVSFYQVCY</sequence>
<protein>
    <submittedName>
        <fullName evidence="1">Uncharacterized protein</fullName>
    </submittedName>
</protein>